<evidence type="ECO:0000313" key="3">
    <source>
        <dbReference type="Proteomes" id="UP000184375"/>
    </source>
</evidence>
<protein>
    <recommendedName>
        <fullName evidence="4">TIGR02677 family protein</fullName>
    </recommendedName>
</protein>
<name>A0A1M7MF53_9FIRM</name>
<evidence type="ECO:0000313" key="2">
    <source>
        <dbReference type="EMBL" id="SHM89477.1"/>
    </source>
</evidence>
<proteinExistence type="predicted"/>
<gene>
    <name evidence="2" type="ORF">SAMN05660826_02276</name>
</gene>
<sequence length="461" mass="54857">MAFFDKIPENLFSVLVSKNKHVYLDSLFIIFQAYNEEMLIKKDELVERLKSYLENSSFSPEEEEDGERPDDASLSALAHFILRKLEKTGWIYRDYSENFIEEIIYLHDYSIKILNTLYELQIDEVKDYGSYVHSAYNNLKNQDLERSEDAIFALREAYKRTKDLINELKSLLNNLRKYHQALYEKEEIRQILKEHFDEFRELIDERIYHPLKTLDSIPRYKTPIINILNSWLYDKEMMDLLVKSSVRRRIYKDEEEAVEKVTGMINEIVNIYYNIDVLLKEIDRKRAAYTRASVERMQYLLNVDMSLKGKIVEILKALPENEEIVKTVSEAVLLFPQSYIDENSLYTKKSERKLQDVKFSKIKEAEEEGVFEKEMESLKERLKSALTRKKVFEFFKKLLREKREVLSEDINLDGDEEFLMLILGIIMHDERGSFYDVAFEEKGSVSVNGYRIPRMKIKKKV</sequence>
<evidence type="ECO:0008006" key="4">
    <source>
        <dbReference type="Google" id="ProtNLM"/>
    </source>
</evidence>
<dbReference type="RefSeq" id="WP_073258532.1">
    <property type="nucleotide sequence ID" value="NZ_FRCR01000021.1"/>
</dbReference>
<organism evidence="2 3">
    <name type="scientific">Caldanaerovirga acetigignens</name>
    <dbReference type="NCBI Taxonomy" id="447595"/>
    <lineage>
        <taxon>Bacteria</taxon>
        <taxon>Bacillati</taxon>
        <taxon>Bacillota</taxon>
        <taxon>Clostridia</taxon>
        <taxon>Thermosediminibacterales</taxon>
        <taxon>Thermosediminibacteraceae</taxon>
        <taxon>Caldanaerovirga</taxon>
    </lineage>
</organism>
<keyword evidence="3" id="KW-1185">Reference proteome</keyword>
<reference evidence="3" key="1">
    <citation type="submission" date="2016-11" db="EMBL/GenBank/DDBJ databases">
        <authorList>
            <person name="Varghese N."/>
            <person name="Submissions S."/>
        </authorList>
    </citation>
    <scope>NUCLEOTIDE SEQUENCE [LARGE SCALE GENOMIC DNA]</scope>
    <source>
        <strain evidence="3">DSM 18802</strain>
    </source>
</reference>
<dbReference type="AlphaFoldDB" id="A0A1M7MF53"/>
<dbReference type="EMBL" id="FRCR01000021">
    <property type="protein sequence ID" value="SHM89477.1"/>
    <property type="molecule type" value="Genomic_DNA"/>
</dbReference>
<keyword evidence="1" id="KW-0175">Coiled coil</keyword>
<dbReference type="Pfam" id="PF18982">
    <property type="entry name" value="JetA"/>
    <property type="match status" value="1"/>
</dbReference>
<dbReference type="Proteomes" id="UP000184375">
    <property type="component" value="Unassembled WGS sequence"/>
</dbReference>
<dbReference type="OrthoDB" id="9807828at2"/>
<feature type="coiled-coil region" evidence="1">
    <location>
        <begin position="154"/>
        <end position="205"/>
    </location>
</feature>
<accession>A0A1M7MF53</accession>
<dbReference type="STRING" id="447595.SAMN05660826_02276"/>
<evidence type="ECO:0000256" key="1">
    <source>
        <dbReference type="SAM" id="Coils"/>
    </source>
</evidence>
<dbReference type="InterPro" id="IPR043773">
    <property type="entry name" value="JetA"/>
</dbReference>